<sequence>MSAVFPELTGRHVLVSGGAQGIGRAIVRGFAAARARVTVIDRSETVHEDLPPEAVALVCDLTDAYATAQVVAQAIDARGPVTVLVNNAGSDRRIPVDDLNPDLFREMLALNLDHHLHLARLVAPGMRIARGGAIVNLSSTAFMKIAGDLAAYHAAKAGIIGLTRGLARDLGRANIRVNAIAPGRVFTQRALDQVDEAWIADTRAIQCVPLLIQPEDIAATALWLSSDSARAITAQTIIVDGGVV</sequence>
<name>A0A1E3LSL7_9SPHN</name>
<dbReference type="SMART" id="SM00822">
    <property type="entry name" value="PKS_KR"/>
    <property type="match status" value="1"/>
</dbReference>
<evidence type="ECO:0000313" key="5">
    <source>
        <dbReference type="Proteomes" id="UP000094487"/>
    </source>
</evidence>
<proteinExistence type="inferred from homology"/>
<organism evidence="4 5">
    <name type="scientific">Sphingomonas turrisvirgatae</name>
    <dbReference type="NCBI Taxonomy" id="1888892"/>
    <lineage>
        <taxon>Bacteria</taxon>
        <taxon>Pseudomonadati</taxon>
        <taxon>Pseudomonadota</taxon>
        <taxon>Alphaproteobacteria</taxon>
        <taxon>Sphingomonadales</taxon>
        <taxon>Sphingomonadaceae</taxon>
        <taxon>Sphingomonas</taxon>
    </lineage>
</organism>
<reference evidence="4 5" key="1">
    <citation type="submission" date="2016-08" db="EMBL/GenBank/DDBJ databases">
        <title>Draft genome of the agarase producing Sphingomonas sp. MCT13.</title>
        <authorList>
            <person name="D'Andrea M.M."/>
            <person name="Rossolini G.M."/>
            <person name="Thaller M.C."/>
        </authorList>
    </citation>
    <scope>NUCLEOTIDE SEQUENCE [LARGE SCALE GENOMIC DNA]</scope>
    <source>
        <strain evidence="4 5">MCT13</strain>
    </source>
</reference>
<dbReference type="EMBL" id="MDDS01000057">
    <property type="protein sequence ID" value="ODP36704.1"/>
    <property type="molecule type" value="Genomic_DNA"/>
</dbReference>
<evidence type="ECO:0000256" key="2">
    <source>
        <dbReference type="ARBA" id="ARBA00023002"/>
    </source>
</evidence>
<keyword evidence="5" id="KW-1185">Reference proteome</keyword>
<dbReference type="OrthoDB" id="9804774at2"/>
<dbReference type="CDD" id="cd05233">
    <property type="entry name" value="SDR_c"/>
    <property type="match status" value="1"/>
</dbReference>
<dbReference type="Pfam" id="PF13561">
    <property type="entry name" value="adh_short_C2"/>
    <property type="match status" value="1"/>
</dbReference>
<evidence type="ECO:0000259" key="3">
    <source>
        <dbReference type="SMART" id="SM00822"/>
    </source>
</evidence>
<keyword evidence="2" id="KW-0560">Oxidoreductase</keyword>
<dbReference type="InterPro" id="IPR057326">
    <property type="entry name" value="KR_dom"/>
</dbReference>
<evidence type="ECO:0000256" key="1">
    <source>
        <dbReference type="ARBA" id="ARBA00006484"/>
    </source>
</evidence>
<dbReference type="Proteomes" id="UP000094487">
    <property type="component" value="Unassembled WGS sequence"/>
</dbReference>
<dbReference type="InterPro" id="IPR002347">
    <property type="entry name" value="SDR_fam"/>
</dbReference>
<dbReference type="SUPFAM" id="SSF51735">
    <property type="entry name" value="NAD(P)-binding Rossmann-fold domains"/>
    <property type="match status" value="1"/>
</dbReference>
<dbReference type="GO" id="GO:0016616">
    <property type="term" value="F:oxidoreductase activity, acting on the CH-OH group of donors, NAD or NADP as acceptor"/>
    <property type="evidence" value="ECO:0007669"/>
    <property type="project" value="UniProtKB-ARBA"/>
</dbReference>
<dbReference type="Gene3D" id="3.40.50.720">
    <property type="entry name" value="NAD(P)-binding Rossmann-like Domain"/>
    <property type="match status" value="1"/>
</dbReference>
<protein>
    <recommendedName>
        <fullName evidence="3">Ketoreductase domain-containing protein</fullName>
    </recommendedName>
</protein>
<dbReference type="FunFam" id="3.40.50.720:FF:000084">
    <property type="entry name" value="Short-chain dehydrogenase reductase"/>
    <property type="match status" value="1"/>
</dbReference>
<comment type="caution">
    <text evidence="4">The sequence shown here is derived from an EMBL/GenBank/DDBJ whole genome shotgun (WGS) entry which is preliminary data.</text>
</comment>
<accession>A0A1E3LSL7</accession>
<dbReference type="STRING" id="1888892.BFL28_04445"/>
<gene>
    <name evidence="4" type="ORF">BFL28_04445</name>
</gene>
<dbReference type="PRINTS" id="PR00081">
    <property type="entry name" value="GDHRDH"/>
</dbReference>
<feature type="domain" description="Ketoreductase" evidence="3">
    <location>
        <begin position="11"/>
        <end position="183"/>
    </location>
</feature>
<dbReference type="PANTHER" id="PTHR42760:SF133">
    <property type="entry name" value="3-OXOACYL-[ACYL-CARRIER-PROTEIN] REDUCTASE"/>
    <property type="match status" value="1"/>
</dbReference>
<dbReference type="InterPro" id="IPR036291">
    <property type="entry name" value="NAD(P)-bd_dom_sf"/>
</dbReference>
<comment type="similarity">
    <text evidence="1">Belongs to the short-chain dehydrogenases/reductases (SDR) family.</text>
</comment>
<dbReference type="PRINTS" id="PR00080">
    <property type="entry name" value="SDRFAMILY"/>
</dbReference>
<dbReference type="AlphaFoldDB" id="A0A1E3LSL7"/>
<evidence type="ECO:0000313" key="4">
    <source>
        <dbReference type="EMBL" id="ODP36704.1"/>
    </source>
</evidence>
<dbReference type="PANTHER" id="PTHR42760">
    <property type="entry name" value="SHORT-CHAIN DEHYDROGENASES/REDUCTASES FAMILY MEMBER"/>
    <property type="match status" value="1"/>
</dbReference>